<protein>
    <submittedName>
        <fullName evidence="1">Uncharacterized protein</fullName>
    </submittedName>
</protein>
<dbReference type="Proteomes" id="UP000007014">
    <property type="component" value="Chromosome 10"/>
</dbReference>
<evidence type="ECO:0000313" key="1">
    <source>
        <dbReference type="EMBL" id="BAM80389.1"/>
    </source>
</evidence>
<accession>M1V880</accession>
<dbReference type="GeneID" id="16994038"/>
<dbReference type="RefSeq" id="XP_005534996.1">
    <property type="nucleotide sequence ID" value="XM_005534939.1"/>
</dbReference>
<proteinExistence type="predicted"/>
<dbReference type="EMBL" id="AP006492">
    <property type="protein sequence ID" value="BAM80389.1"/>
    <property type="molecule type" value="Genomic_DNA"/>
</dbReference>
<dbReference type="AlphaFoldDB" id="M1V880"/>
<dbReference type="OrthoDB" id="2162805at2759"/>
<gene>
    <name evidence="1" type="ORF">CYME_CMJ295C</name>
</gene>
<evidence type="ECO:0000313" key="2">
    <source>
        <dbReference type="Proteomes" id="UP000007014"/>
    </source>
</evidence>
<reference evidence="1 2" key="2">
    <citation type="journal article" date="2007" name="BMC Biol.">
        <title>A 100%-complete sequence reveals unusually simple genomic features in the hot-spring red alga Cyanidioschyzon merolae.</title>
        <authorList>
            <person name="Nozaki H."/>
            <person name="Takano H."/>
            <person name="Misumi O."/>
            <person name="Terasawa K."/>
            <person name="Matsuzaki M."/>
            <person name="Maruyama S."/>
            <person name="Nishida K."/>
            <person name="Yagisawa F."/>
            <person name="Yoshida Y."/>
            <person name="Fujiwara T."/>
            <person name="Takio S."/>
            <person name="Tamura K."/>
            <person name="Chung S.J."/>
            <person name="Nakamura S."/>
            <person name="Kuroiwa H."/>
            <person name="Tanaka K."/>
            <person name="Sato N."/>
            <person name="Kuroiwa T."/>
        </authorList>
    </citation>
    <scope>NUCLEOTIDE SEQUENCE [LARGE SCALE GENOMIC DNA]</scope>
    <source>
        <strain evidence="1 2">10D</strain>
    </source>
</reference>
<name>M1V880_CYAM1</name>
<keyword evidence="2" id="KW-1185">Reference proteome</keyword>
<dbReference type="HOGENOM" id="CLU_995186_0_0_1"/>
<dbReference type="KEGG" id="cme:CYME_CMJ295C"/>
<organism evidence="1 2">
    <name type="scientific">Cyanidioschyzon merolae (strain NIES-3377 / 10D)</name>
    <name type="common">Unicellular red alga</name>
    <dbReference type="NCBI Taxonomy" id="280699"/>
    <lineage>
        <taxon>Eukaryota</taxon>
        <taxon>Rhodophyta</taxon>
        <taxon>Bangiophyceae</taxon>
        <taxon>Cyanidiales</taxon>
        <taxon>Cyanidiaceae</taxon>
        <taxon>Cyanidioschyzon</taxon>
    </lineage>
</organism>
<dbReference type="Gramene" id="CMJ295CT">
    <property type="protein sequence ID" value="CMJ295CT"/>
    <property type="gene ID" value="CMJ295C"/>
</dbReference>
<sequence>MNVWLLGRGELRRRHDDVLQLERAFLTDRTGLHFVNARSSEDLLALAESRRAEQQWPVLDAEWISPVGTDTCDDLVWQNLESTLDGRPDTFYSTAGFEAGNTLSGTGELAPGEAFLAYRFWRPVRVYAVQLRAFQADFHPGRPVYPFQVARVGVGCSLQAGMSLSYGADASAPGTSCNYRCFCTTEQQTLVFDDPMVGVYLVICLKGFPQQQLTDRLHYAAVSGIRVFGEPISSPALENELSCLISRGFILDGRDAARWLDLRSAQEHAAPMHIPEDEVI</sequence>
<reference evidence="1 2" key="1">
    <citation type="journal article" date="2004" name="Nature">
        <title>Genome sequence of the ultrasmall unicellular red alga Cyanidioschyzon merolae 10D.</title>
        <authorList>
            <person name="Matsuzaki M."/>
            <person name="Misumi O."/>
            <person name="Shin-i T."/>
            <person name="Maruyama S."/>
            <person name="Takahara M."/>
            <person name="Miyagishima S."/>
            <person name="Mori T."/>
            <person name="Nishida K."/>
            <person name="Yagisawa F."/>
            <person name="Nishida K."/>
            <person name="Yoshida Y."/>
            <person name="Nishimura Y."/>
            <person name="Nakao S."/>
            <person name="Kobayashi T."/>
            <person name="Momoyama Y."/>
            <person name="Higashiyama T."/>
            <person name="Minoda A."/>
            <person name="Sano M."/>
            <person name="Nomoto H."/>
            <person name="Oishi K."/>
            <person name="Hayashi H."/>
            <person name="Ohta F."/>
            <person name="Nishizaka S."/>
            <person name="Haga S."/>
            <person name="Miura S."/>
            <person name="Morishita T."/>
            <person name="Kabeya Y."/>
            <person name="Terasawa K."/>
            <person name="Suzuki Y."/>
            <person name="Ishii Y."/>
            <person name="Asakawa S."/>
            <person name="Takano H."/>
            <person name="Ohta N."/>
            <person name="Kuroiwa H."/>
            <person name="Tanaka K."/>
            <person name="Shimizu N."/>
            <person name="Sugano S."/>
            <person name="Sato N."/>
            <person name="Nozaki H."/>
            <person name="Ogasawara N."/>
            <person name="Kohara Y."/>
            <person name="Kuroiwa T."/>
        </authorList>
    </citation>
    <scope>NUCLEOTIDE SEQUENCE [LARGE SCALE GENOMIC DNA]</scope>
    <source>
        <strain evidence="1 2">10D</strain>
    </source>
</reference>